<feature type="transmembrane region" description="Helical" evidence="1">
    <location>
        <begin position="113"/>
        <end position="133"/>
    </location>
</feature>
<feature type="transmembrane region" description="Helical" evidence="1">
    <location>
        <begin position="145"/>
        <end position="163"/>
    </location>
</feature>
<feature type="domain" description="MgtC/SapB/SrpB/YhiD N-terminal" evidence="2">
    <location>
        <begin position="13"/>
        <end position="131"/>
    </location>
</feature>
<protein>
    <submittedName>
        <fullName evidence="4">MgtC/SapB family protein</fullName>
    </submittedName>
</protein>
<feature type="transmembrane region" description="Helical" evidence="1">
    <location>
        <begin position="89"/>
        <end position="106"/>
    </location>
</feature>
<comment type="caution">
    <text evidence="4">The sequence shown here is derived from an EMBL/GenBank/DDBJ whole genome shotgun (WGS) entry which is preliminary data.</text>
</comment>
<proteinExistence type="predicted"/>
<feature type="transmembrane region" description="Helical" evidence="1">
    <location>
        <begin position="202"/>
        <end position="223"/>
    </location>
</feature>
<feature type="domain" description="DUF4010" evidence="3">
    <location>
        <begin position="180"/>
        <end position="390"/>
    </location>
</feature>
<evidence type="ECO:0000256" key="1">
    <source>
        <dbReference type="SAM" id="Phobius"/>
    </source>
</evidence>
<sequence>MTIDSADTTWMNLGVALAVGFLIGIERERSKGDGPRRAVAGLRTFTLIALAGALGLWIGGVYVFIGTGAIVGVLIAVGYMRTRDTDPGLTTEIAMVVTLLLGGLAVHEPRLAAALAVIVAMLLAFRTPAHHWAKDVLTDAEMRDGLLLAAAALVILPLTPTEPIDPWGVVQPRKLWLLAVLVMAINALGYVALRALGAKTGLAVAGLLSGFVSSTATIGAMGARTKTQPELHKGAVAGAAASSVATVIQLAIVVGLVSMPTLLMLMPALIASGLAAIIYAGFFAVRSFREMSAAEDSPKGRPFEPKTAIVFVLVVGLTLLISALLTQWLGDRGLMLAAGVAGFTDAHAPAISSASLAASGRTHAEFAALAVLVGFTTNTVSKSVVAFSLGDRRYAYELTPGLLLMAAAAWAAWSVRAFFA</sequence>
<feature type="transmembrane region" description="Helical" evidence="1">
    <location>
        <begin position="308"/>
        <end position="329"/>
    </location>
</feature>
<feature type="transmembrane region" description="Helical" evidence="1">
    <location>
        <begin position="45"/>
        <end position="77"/>
    </location>
</feature>
<feature type="transmembrane region" description="Helical" evidence="1">
    <location>
        <begin position="366"/>
        <end position="389"/>
    </location>
</feature>
<dbReference type="EMBL" id="JAEVLS010000001">
    <property type="protein sequence ID" value="MBM0103836.1"/>
    <property type="molecule type" value="Genomic_DNA"/>
</dbReference>
<evidence type="ECO:0000313" key="5">
    <source>
        <dbReference type="Proteomes" id="UP000661077"/>
    </source>
</evidence>
<gene>
    <name evidence="4" type="ORF">JM946_03735</name>
</gene>
<dbReference type="Pfam" id="PF02308">
    <property type="entry name" value="MgtC"/>
    <property type="match status" value="1"/>
</dbReference>
<dbReference type="InterPro" id="IPR025105">
    <property type="entry name" value="DUF4010"/>
</dbReference>
<keyword evidence="5" id="KW-1185">Reference proteome</keyword>
<feature type="transmembrane region" description="Helical" evidence="1">
    <location>
        <begin position="401"/>
        <end position="419"/>
    </location>
</feature>
<evidence type="ECO:0000259" key="3">
    <source>
        <dbReference type="Pfam" id="PF13194"/>
    </source>
</evidence>
<dbReference type="Proteomes" id="UP000661077">
    <property type="component" value="Unassembled WGS sequence"/>
</dbReference>
<dbReference type="PANTHER" id="PTHR39084:SF1">
    <property type="entry name" value="DUF4010 DOMAIN-CONTAINING PROTEIN"/>
    <property type="match status" value="1"/>
</dbReference>
<dbReference type="Pfam" id="PF13194">
    <property type="entry name" value="DUF4010"/>
    <property type="match status" value="1"/>
</dbReference>
<dbReference type="PANTHER" id="PTHR39084">
    <property type="entry name" value="MEMBRANE PROTEIN-RELATED"/>
    <property type="match status" value="1"/>
</dbReference>
<evidence type="ECO:0000259" key="2">
    <source>
        <dbReference type="Pfam" id="PF02308"/>
    </source>
</evidence>
<dbReference type="RefSeq" id="WP_203165790.1">
    <property type="nucleotide sequence ID" value="NZ_JAEVLS010000001.1"/>
</dbReference>
<feature type="transmembrane region" description="Helical" evidence="1">
    <location>
        <begin position="6"/>
        <end position="25"/>
    </location>
</feature>
<accession>A0ABS1WS99</accession>
<keyword evidence="1" id="KW-0812">Transmembrane</keyword>
<keyword evidence="1" id="KW-1133">Transmembrane helix</keyword>
<reference evidence="4 5" key="1">
    <citation type="journal article" date="2021" name="Int. J. Syst. Evol. Microbiol.">
        <title>Steroidobacter gossypii sp. nov., isolated from soil of cotton cropping field.</title>
        <authorList>
            <person name="Huang R."/>
            <person name="Yang S."/>
            <person name="Zhen C."/>
            <person name="Liu W."/>
        </authorList>
    </citation>
    <scope>NUCLEOTIDE SEQUENCE [LARGE SCALE GENOMIC DNA]</scope>
    <source>
        <strain evidence="4 5">S1-65</strain>
    </source>
</reference>
<keyword evidence="1" id="KW-0472">Membrane</keyword>
<organism evidence="4 5">
    <name type="scientific">Steroidobacter gossypii</name>
    <dbReference type="NCBI Taxonomy" id="2805490"/>
    <lineage>
        <taxon>Bacteria</taxon>
        <taxon>Pseudomonadati</taxon>
        <taxon>Pseudomonadota</taxon>
        <taxon>Gammaproteobacteria</taxon>
        <taxon>Steroidobacterales</taxon>
        <taxon>Steroidobacteraceae</taxon>
        <taxon>Steroidobacter</taxon>
    </lineage>
</organism>
<feature type="transmembrane region" description="Helical" evidence="1">
    <location>
        <begin position="175"/>
        <end position="196"/>
    </location>
</feature>
<feature type="transmembrane region" description="Helical" evidence="1">
    <location>
        <begin position="235"/>
        <end position="257"/>
    </location>
</feature>
<evidence type="ECO:0000313" key="4">
    <source>
        <dbReference type="EMBL" id="MBM0103836.1"/>
    </source>
</evidence>
<dbReference type="InterPro" id="IPR049177">
    <property type="entry name" value="MgtC_SapB_SrpB_YhiD_N"/>
</dbReference>
<feature type="transmembrane region" description="Helical" evidence="1">
    <location>
        <begin position="263"/>
        <end position="288"/>
    </location>
</feature>
<name>A0ABS1WS99_9GAMM</name>